<evidence type="ECO:0000313" key="12">
    <source>
        <dbReference type="Proteomes" id="UP000767291"/>
    </source>
</evidence>
<feature type="active site" description="Proton acceptor" evidence="9">
    <location>
        <position position="161"/>
    </location>
</feature>
<feature type="binding site" evidence="9">
    <location>
        <position position="100"/>
    </location>
    <ligand>
        <name>Zn(2+)</name>
        <dbReference type="ChEBI" id="CHEBI:29105"/>
        <note>catalytic</note>
    </ligand>
</feature>
<evidence type="ECO:0000256" key="4">
    <source>
        <dbReference type="ARBA" id="ARBA00022741"/>
    </source>
</evidence>
<proteinExistence type="inferred from homology"/>
<feature type="active site" description="Nucleophile" evidence="9">
    <location>
        <position position="163"/>
    </location>
</feature>
<dbReference type="CDD" id="cd00641">
    <property type="entry name" value="GTP_cyclohydro2"/>
    <property type="match status" value="1"/>
</dbReference>
<evidence type="ECO:0000256" key="8">
    <source>
        <dbReference type="ARBA" id="ARBA00049295"/>
    </source>
</evidence>
<evidence type="ECO:0000256" key="7">
    <source>
        <dbReference type="ARBA" id="ARBA00023134"/>
    </source>
</evidence>
<dbReference type="NCBIfam" id="TIGR00505">
    <property type="entry name" value="ribA"/>
    <property type="match status" value="1"/>
</dbReference>
<dbReference type="GO" id="GO:0003935">
    <property type="term" value="F:GTP cyclohydrolase II activity"/>
    <property type="evidence" value="ECO:0007669"/>
    <property type="project" value="UniProtKB-EC"/>
</dbReference>
<dbReference type="PANTHER" id="PTHR21327:SF18">
    <property type="entry name" value="3,4-DIHYDROXY-2-BUTANONE 4-PHOSPHATE SYNTHASE"/>
    <property type="match status" value="1"/>
</dbReference>
<feature type="binding site" evidence="9">
    <location>
        <position position="184"/>
    </location>
    <ligand>
        <name>GTP</name>
        <dbReference type="ChEBI" id="CHEBI:37565"/>
    </ligand>
</feature>
<feature type="binding site" evidence="9">
    <location>
        <position position="89"/>
    </location>
    <ligand>
        <name>Zn(2+)</name>
        <dbReference type="ChEBI" id="CHEBI:29105"/>
        <note>catalytic</note>
    </ligand>
</feature>
<evidence type="ECO:0000256" key="1">
    <source>
        <dbReference type="ARBA" id="ARBA00004853"/>
    </source>
</evidence>
<dbReference type="EC" id="3.5.4.25" evidence="9"/>
<evidence type="ECO:0000259" key="10">
    <source>
        <dbReference type="Pfam" id="PF00925"/>
    </source>
</evidence>
<feature type="binding site" evidence="9">
    <location>
        <begin position="127"/>
        <end position="129"/>
    </location>
    <ligand>
        <name>GTP</name>
        <dbReference type="ChEBI" id="CHEBI:37565"/>
    </ligand>
</feature>
<dbReference type="Gene3D" id="3.40.50.10990">
    <property type="entry name" value="GTP cyclohydrolase II"/>
    <property type="match status" value="1"/>
</dbReference>
<keyword evidence="11" id="KW-0456">Lyase</keyword>
<comment type="catalytic activity">
    <reaction evidence="8 9">
        <text>GTP + 4 H2O = 2,5-diamino-6-hydroxy-4-(5-phosphoribosylamino)-pyrimidine + formate + 2 phosphate + 3 H(+)</text>
        <dbReference type="Rhea" id="RHEA:23704"/>
        <dbReference type="ChEBI" id="CHEBI:15377"/>
        <dbReference type="ChEBI" id="CHEBI:15378"/>
        <dbReference type="ChEBI" id="CHEBI:15740"/>
        <dbReference type="ChEBI" id="CHEBI:37565"/>
        <dbReference type="ChEBI" id="CHEBI:43474"/>
        <dbReference type="ChEBI" id="CHEBI:58614"/>
        <dbReference type="EC" id="3.5.4.25"/>
    </reaction>
</comment>
<protein>
    <recommendedName>
        <fullName evidence="9">GTP cyclohydrolase-2</fullName>
        <ecNumber evidence="9">3.5.4.25</ecNumber>
    </recommendedName>
    <alternativeName>
        <fullName evidence="9">GTP cyclohydrolase II</fullName>
    </alternativeName>
</protein>
<gene>
    <name evidence="9" type="primary">ribA</name>
    <name evidence="11" type="ORF">J2Z43_002886</name>
</gene>
<keyword evidence="5 9" id="KW-0378">Hydrolase</keyword>
<evidence type="ECO:0000256" key="2">
    <source>
        <dbReference type="ARBA" id="ARBA00022619"/>
    </source>
</evidence>
<keyword evidence="2 9" id="KW-0686">Riboflavin biosynthesis</keyword>
<dbReference type="NCBIfam" id="NF001591">
    <property type="entry name" value="PRK00393.1"/>
    <property type="match status" value="1"/>
</dbReference>
<comment type="caution">
    <text evidence="11">The sequence shown here is derived from an EMBL/GenBank/DDBJ whole genome shotgun (WGS) entry which is preliminary data.</text>
</comment>
<dbReference type="Pfam" id="PF00925">
    <property type="entry name" value="GTP_cyclohydro2"/>
    <property type="match status" value="1"/>
</dbReference>
<dbReference type="RefSeq" id="WP_209457745.1">
    <property type="nucleotide sequence ID" value="NZ_BAAACS010000006.1"/>
</dbReference>
<reference evidence="11 12" key="1">
    <citation type="submission" date="2021-03" db="EMBL/GenBank/DDBJ databases">
        <title>Genomic Encyclopedia of Type Strains, Phase IV (KMG-IV): sequencing the most valuable type-strain genomes for metagenomic binning, comparative biology and taxonomic classification.</title>
        <authorList>
            <person name="Goeker M."/>
        </authorList>
    </citation>
    <scope>NUCLEOTIDE SEQUENCE [LARGE SCALE GENOMIC DNA]</scope>
    <source>
        <strain evidence="11 12">DSM 1289</strain>
    </source>
</reference>
<feature type="domain" description="GTP cyclohydrolase II" evidence="10">
    <location>
        <begin position="40"/>
        <end position="205"/>
    </location>
</feature>
<keyword evidence="12" id="KW-1185">Reference proteome</keyword>
<dbReference type="InterPro" id="IPR036144">
    <property type="entry name" value="RibA-like_sf"/>
</dbReference>
<comment type="similarity">
    <text evidence="9">Belongs to the GTP cyclohydrolase II family.</text>
</comment>
<dbReference type="GO" id="GO:0008686">
    <property type="term" value="F:3,4-dihydroxy-2-butanone-4-phosphate synthase activity"/>
    <property type="evidence" value="ECO:0007669"/>
    <property type="project" value="UniProtKB-EC"/>
</dbReference>
<dbReference type="SUPFAM" id="SSF142695">
    <property type="entry name" value="RibA-like"/>
    <property type="match status" value="1"/>
</dbReference>
<feature type="binding site" evidence="9">
    <location>
        <position position="189"/>
    </location>
    <ligand>
        <name>GTP</name>
        <dbReference type="ChEBI" id="CHEBI:37565"/>
    </ligand>
</feature>
<accession>A0ABS4EEQ7</accession>
<evidence type="ECO:0000256" key="3">
    <source>
        <dbReference type="ARBA" id="ARBA00022723"/>
    </source>
</evidence>
<keyword evidence="3 9" id="KW-0479">Metal-binding</keyword>
<feature type="binding site" evidence="9">
    <location>
        <position position="102"/>
    </location>
    <ligand>
        <name>Zn(2+)</name>
        <dbReference type="ChEBI" id="CHEBI:29105"/>
        <note>catalytic</note>
    </ligand>
</feature>
<comment type="cofactor">
    <cofactor evidence="9">
        <name>Zn(2+)</name>
        <dbReference type="ChEBI" id="CHEBI:29105"/>
    </cofactor>
    <text evidence="9">Binds 1 zinc ion per subunit.</text>
</comment>
<dbReference type="PANTHER" id="PTHR21327">
    <property type="entry name" value="GTP CYCLOHYDROLASE II-RELATED"/>
    <property type="match status" value="1"/>
</dbReference>
<keyword evidence="7 9" id="KW-0342">GTP-binding</keyword>
<feature type="binding site" evidence="9">
    <location>
        <begin position="84"/>
        <end position="88"/>
    </location>
    <ligand>
        <name>GTP</name>
        <dbReference type="ChEBI" id="CHEBI:37565"/>
    </ligand>
</feature>
<evidence type="ECO:0000313" key="11">
    <source>
        <dbReference type="EMBL" id="MBP1856433.1"/>
    </source>
</evidence>
<feature type="binding site" evidence="9">
    <location>
        <position position="149"/>
    </location>
    <ligand>
        <name>GTP</name>
        <dbReference type="ChEBI" id="CHEBI:37565"/>
    </ligand>
</feature>
<keyword evidence="4 9" id="KW-0547">Nucleotide-binding</keyword>
<evidence type="ECO:0000256" key="5">
    <source>
        <dbReference type="ARBA" id="ARBA00022801"/>
    </source>
</evidence>
<comment type="pathway">
    <text evidence="1 9">Cofactor biosynthesis; riboflavin biosynthesis; 5-amino-6-(D-ribitylamino)uracil from GTP: step 1/4.</text>
</comment>
<name>A0ABS4EEQ7_9FIRM</name>
<dbReference type="EMBL" id="JAGGJX010000009">
    <property type="protein sequence ID" value="MBP1856433.1"/>
    <property type="molecule type" value="Genomic_DNA"/>
</dbReference>
<evidence type="ECO:0000256" key="9">
    <source>
        <dbReference type="HAMAP-Rule" id="MF_00179"/>
    </source>
</evidence>
<comment type="function">
    <text evidence="9">Catalyzes the conversion of GTP to 2,5-diamino-6-ribosylamino-4(3H)-pyrimidinone 5'-phosphate (DARP), formate and pyrophosphate.</text>
</comment>
<sequence>MNTGQNISIAENKDKEDKCEYRRSDKEKNNVQFEVKKMEHVVKANMPTKYGKFDIHGYVNKENGEHHIALVMGDVGNGEPVLVRVHSECLTGDALGSSKCDCGDQYNAAMKAIADEGRGALIYLRQEGRGIGLINKLKAYSLQDEGLDTVEANLALGFPADLRDYSVGAEMLLDLNIDKLKLLTNNPDKISGIEKYGIEIVERVPIETVHKKDCEFYMYVKKEKMGHILETYK</sequence>
<dbReference type="Proteomes" id="UP000767291">
    <property type="component" value="Unassembled WGS sequence"/>
</dbReference>
<organism evidence="11 12">
    <name type="scientific">Metaclostridioides mangenotii</name>
    <dbReference type="NCBI Taxonomy" id="1540"/>
    <lineage>
        <taxon>Bacteria</taxon>
        <taxon>Bacillati</taxon>
        <taxon>Bacillota</taxon>
        <taxon>Clostridia</taxon>
        <taxon>Peptostreptococcales</taxon>
        <taxon>Peptostreptococcaceae</taxon>
        <taxon>Metaclostridioides</taxon>
    </lineage>
</organism>
<dbReference type="HAMAP" id="MF_00179">
    <property type="entry name" value="RibA"/>
    <property type="match status" value="1"/>
</dbReference>
<feature type="binding site" evidence="9">
    <location>
        <position position="105"/>
    </location>
    <ligand>
        <name>GTP</name>
        <dbReference type="ChEBI" id="CHEBI:37565"/>
    </ligand>
</feature>
<evidence type="ECO:0000256" key="6">
    <source>
        <dbReference type="ARBA" id="ARBA00022833"/>
    </source>
</evidence>
<dbReference type="InterPro" id="IPR032677">
    <property type="entry name" value="GTP_cyclohydro_II"/>
</dbReference>
<keyword evidence="6 9" id="KW-0862">Zinc</keyword>
<dbReference type="InterPro" id="IPR000926">
    <property type="entry name" value="RibA"/>
</dbReference>